<dbReference type="RefSeq" id="WP_301120726.1">
    <property type="nucleotide sequence ID" value="NZ_JAUHPX010000006.1"/>
</dbReference>
<evidence type="ECO:0000313" key="1">
    <source>
        <dbReference type="EMBL" id="MDN4488625.1"/>
    </source>
</evidence>
<name>A0AAW7M9F7_9MICO</name>
<sequence length="132" mass="13718">MRTVQINDTTYGALELAGQLTGMSVGEVIEKLVAQAAPSIAAPAAQAGPVADGTGVYADYNGARFKGVFDPVTTSITITAGALANSRYKSPSAAARAVVASERPDVDSNRNGWTFWTIDDGSGRQLQSLRAQ</sequence>
<dbReference type="EMBL" id="JAUHPX010000006">
    <property type="protein sequence ID" value="MDN4488625.1"/>
    <property type="molecule type" value="Genomic_DNA"/>
</dbReference>
<protein>
    <submittedName>
        <fullName evidence="1">Uncharacterized protein</fullName>
    </submittedName>
</protein>
<reference evidence="1" key="1">
    <citation type="submission" date="2023-06" db="EMBL/GenBank/DDBJ databases">
        <title>Sysu t00039.</title>
        <authorList>
            <person name="Gao L."/>
            <person name="Fang B.-Z."/>
            <person name="Li W.-J."/>
        </authorList>
    </citation>
    <scope>NUCLEOTIDE SEQUENCE</scope>
    <source>
        <strain evidence="1">SYSU T00039</strain>
    </source>
</reference>
<dbReference type="AlphaFoldDB" id="A0AAW7M9F7"/>
<dbReference type="Proteomes" id="UP001172737">
    <property type="component" value="Unassembled WGS sequence"/>
</dbReference>
<proteinExistence type="predicted"/>
<gene>
    <name evidence="1" type="ORF">QQX10_10645</name>
</gene>
<keyword evidence="2" id="KW-1185">Reference proteome</keyword>
<evidence type="ECO:0000313" key="2">
    <source>
        <dbReference type="Proteomes" id="UP001172737"/>
    </source>
</evidence>
<organism evidence="1 2">
    <name type="scientific">Demequina lignilytica</name>
    <dbReference type="NCBI Taxonomy" id="3051663"/>
    <lineage>
        <taxon>Bacteria</taxon>
        <taxon>Bacillati</taxon>
        <taxon>Actinomycetota</taxon>
        <taxon>Actinomycetes</taxon>
        <taxon>Micrococcales</taxon>
        <taxon>Demequinaceae</taxon>
        <taxon>Demequina</taxon>
    </lineage>
</organism>
<comment type="caution">
    <text evidence="1">The sequence shown here is derived from an EMBL/GenBank/DDBJ whole genome shotgun (WGS) entry which is preliminary data.</text>
</comment>
<accession>A0AAW7M9F7</accession>